<dbReference type="CDD" id="cd19941">
    <property type="entry name" value="TIL"/>
    <property type="match status" value="1"/>
</dbReference>
<keyword evidence="1" id="KW-0646">Protease inhibitor</keyword>
<evidence type="ECO:0000256" key="1">
    <source>
        <dbReference type="ARBA" id="ARBA00022690"/>
    </source>
</evidence>
<evidence type="ECO:0000313" key="6">
    <source>
        <dbReference type="Proteomes" id="UP000824782"/>
    </source>
</evidence>
<dbReference type="SUPFAM" id="SSF57567">
    <property type="entry name" value="Serine protease inhibitors"/>
    <property type="match status" value="2"/>
</dbReference>
<dbReference type="EMBL" id="WNYA01001226">
    <property type="protein sequence ID" value="KAG8546144.1"/>
    <property type="molecule type" value="Genomic_DNA"/>
</dbReference>
<protein>
    <recommendedName>
        <fullName evidence="4">TIL domain-containing protein</fullName>
    </recommendedName>
</protein>
<feature type="domain" description="TIL" evidence="4">
    <location>
        <begin position="31"/>
        <end position="82"/>
    </location>
</feature>
<dbReference type="Proteomes" id="UP000824782">
    <property type="component" value="Unassembled WGS sequence"/>
</dbReference>
<feature type="signal peptide" evidence="3">
    <location>
        <begin position="1"/>
        <end position="21"/>
    </location>
</feature>
<gene>
    <name evidence="5" type="ORF">GDO81_019693</name>
</gene>
<evidence type="ECO:0000256" key="2">
    <source>
        <dbReference type="ARBA" id="ARBA00023157"/>
    </source>
</evidence>
<dbReference type="Pfam" id="PF01826">
    <property type="entry name" value="TIL"/>
    <property type="match status" value="1"/>
</dbReference>
<name>A0AAV6ZIV8_ENGPU</name>
<comment type="caution">
    <text evidence="5">The sequence shown here is derived from an EMBL/GenBank/DDBJ whole genome shotgun (WGS) entry which is preliminary data.</text>
</comment>
<reference evidence="5" key="1">
    <citation type="thesis" date="2020" institute="ProQuest LLC" country="789 East Eisenhower Parkway, Ann Arbor, MI, USA">
        <title>Comparative Genomics and Chromosome Evolution.</title>
        <authorList>
            <person name="Mudd A.B."/>
        </authorList>
    </citation>
    <scope>NUCLEOTIDE SEQUENCE</scope>
    <source>
        <strain evidence="5">237g6f4</strain>
        <tissue evidence="5">Blood</tissue>
    </source>
</reference>
<organism evidence="5 6">
    <name type="scientific">Engystomops pustulosus</name>
    <name type="common">Tungara frog</name>
    <name type="synonym">Physalaemus pustulosus</name>
    <dbReference type="NCBI Taxonomy" id="76066"/>
    <lineage>
        <taxon>Eukaryota</taxon>
        <taxon>Metazoa</taxon>
        <taxon>Chordata</taxon>
        <taxon>Craniata</taxon>
        <taxon>Vertebrata</taxon>
        <taxon>Euteleostomi</taxon>
        <taxon>Amphibia</taxon>
        <taxon>Batrachia</taxon>
        <taxon>Anura</taxon>
        <taxon>Neobatrachia</taxon>
        <taxon>Hyloidea</taxon>
        <taxon>Leptodactylidae</taxon>
        <taxon>Leiuperinae</taxon>
        <taxon>Engystomops</taxon>
    </lineage>
</organism>
<evidence type="ECO:0000259" key="4">
    <source>
        <dbReference type="Pfam" id="PF01826"/>
    </source>
</evidence>
<dbReference type="EMBL" id="WNYA01001226">
    <property type="protein sequence ID" value="KAG8546143.1"/>
    <property type="molecule type" value="Genomic_DNA"/>
</dbReference>
<evidence type="ECO:0000313" key="5">
    <source>
        <dbReference type="EMBL" id="KAG8546143.1"/>
    </source>
</evidence>
<dbReference type="PANTHER" id="PTHR23259:SF70">
    <property type="entry name" value="ACCESSORY GLAND PROTEIN ACP62F-RELATED"/>
    <property type="match status" value="1"/>
</dbReference>
<dbReference type="GO" id="GO:0030414">
    <property type="term" value="F:peptidase inhibitor activity"/>
    <property type="evidence" value="ECO:0007669"/>
    <property type="project" value="UniProtKB-KW"/>
</dbReference>
<sequence>MIRTLAVLLSSLSLFLLMVTAQDPKITCKEEEGKVYSQCDGHCQPTCDNFTPMCPEKCEPGCLCKKGTVADKNGKCVKNEACCTGGNTTYSAEGNDCGKFCRKPGDPLVKCSTDKFPGCFCLPGYVPEAFNSKRCILKAECPVYNTS</sequence>
<accession>A0AAV6ZIV8</accession>
<dbReference type="Gene3D" id="2.10.25.10">
    <property type="entry name" value="Laminin"/>
    <property type="match status" value="2"/>
</dbReference>
<dbReference type="InterPro" id="IPR036084">
    <property type="entry name" value="Ser_inhib-like_sf"/>
</dbReference>
<keyword evidence="3" id="KW-0732">Signal</keyword>
<dbReference type="AlphaFoldDB" id="A0AAV6ZIV8"/>
<dbReference type="InterPro" id="IPR002919">
    <property type="entry name" value="TIL_dom"/>
</dbReference>
<feature type="chain" id="PRO_5044715467" description="TIL domain-containing protein" evidence="3">
    <location>
        <begin position="22"/>
        <end position="147"/>
    </location>
</feature>
<dbReference type="PANTHER" id="PTHR23259">
    <property type="entry name" value="RIDDLE"/>
    <property type="match status" value="1"/>
</dbReference>
<dbReference type="InterPro" id="IPR051368">
    <property type="entry name" value="SerProtInhib-TIL_Domain"/>
</dbReference>
<proteinExistence type="predicted"/>
<evidence type="ECO:0000256" key="3">
    <source>
        <dbReference type="SAM" id="SignalP"/>
    </source>
</evidence>
<keyword evidence="6" id="KW-1185">Reference proteome</keyword>
<keyword evidence="2" id="KW-1015">Disulfide bond</keyword>